<gene>
    <name evidence="1" type="ORF">P8C59_005172</name>
</gene>
<organism evidence="1 2">
    <name type="scientific">Phyllachora maydis</name>
    <dbReference type="NCBI Taxonomy" id="1825666"/>
    <lineage>
        <taxon>Eukaryota</taxon>
        <taxon>Fungi</taxon>
        <taxon>Dikarya</taxon>
        <taxon>Ascomycota</taxon>
        <taxon>Pezizomycotina</taxon>
        <taxon>Sordariomycetes</taxon>
        <taxon>Sordariomycetidae</taxon>
        <taxon>Phyllachorales</taxon>
        <taxon>Phyllachoraceae</taxon>
        <taxon>Phyllachora</taxon>
    </lineage>
</organism>
<evidence type="ECO:0000313" key="2">
    <source>
        <dbReference type="Proteomes" id="UP001217918"/>
    </source>
</evidence>
<dbReference type="EMBL" id="JAQQPM010000004">
    <property type="protein sequence ID" value="KAK2070696.1"/>
    <property type="molecule type" value="Genomic_DNA"/>
</dbReference>
<reference evidence="1" key="1">
    <citation type="journal article" date="2023" name="Mol. Plant Microbe Interact.">
        <title>Elucidating the Obligate Nature and Biological Capacity of an Invasive Fungal Corn Pathogen.</title>
        <authorList>
            <person name="MacCready J.S."/>
            <person name="Roggenkamp E.M."/>
            <person name="Gdanetz K."/>
            <person name="Chilvers M.I."/>
        </authorList>
    </citation>
    <scope>NUCLEOTIDE SEQUENCE</scope>
    <source>
        <strain evidence="1">PM02</strain>
    </source>
</reference>
<dbReference type="AlphaFoldDB" id="A0AAD9MF84"/>
<name>A0AAD9MF84_9PEZI</name>
<keyword evidence="2" id="KW-1185">Reference proteome</keyword>
<proteinExistence type="predicted"/>
<dbReference type="Proteomes" id="UP001217918">
    <property type="component" value="Unassembled WGS sequence"/>
</dbReference>
<comment type="caution">
    <text evidence="1">The sequence shown here is derived from an EMBL/GenBank/DDBJ whole genome shotgun (WGS) entry which is preliminary data.</text>
</comment>
<sequence>MQEATFRFELGQDAPLLKVTPVQVVWKDLDLIHIRNRRSFDANILSGTLGRHVAQGCRRWVYGLDQFGRRRTAIHEFGVSEGGTITSNMVEAGEVVADDFVAGLPVSTPGAKLGSVSTSFSTLGPKPMAMYWNRQSGSGQT</sequence>
<evidence type="ECO:0000313" key="1">
    <source>
        <dbReference type="EMBL" id="KAK2070696.1"/>
    </source>
</evidence>
<protein>
    <submittedName>
        <fullName evidence="1">Uncharacterized protein</fullName>
    </submittedName>
</protein>
<accession>A0AAD9MF84</accession>